<keyword evidence="2" id="KW-0547">Nucleotide-binding</keyword>
<proteinExistence type="predicted"/>
<keyword evidence="2" id="KW-0067">ATP-binding</keyword>
<gene>
    <name evidence="2" type="primary">hlyB</name>
    <name evidence="2" type="ORF">NCTC9810_00800</name>
</gene>
<organism evidence="2 3">
    <name type="scientific">Anaerococcus octavius</name>
    <dbReference type="NCBI Taxonomy" id="54007"/>
    <lineage>
        <taxon>Bacteria</taxon>
        <taxon>Bacillati</taxon>
        <taxon>Bacillota</taxon>
        <taxon>Tissierellia</taxon>
        <taxon>Tissierellales</taxon>
        <taxon>Peptoniphilaceae</taxon>
        <taxon>Anaerococcus</taxon>
    </lineage>
</organism>
<evidence type="ECO:0000313" key="3">
    <source>
        <dbReference type="Proteomes" id="UP000255124"/>
    </source>
</evidence>
<protein>
    <submittedName>
        <fullName evidence="2">Alpha-hemolysin translocation ATP-binding protein HlyB</fullName>
    </submittedName>
</protein>
<dbReference type="Proteomes" id="UP000255124">
    <property type="component" value="Unassembled WGS sequence"/>
</dbReference>
<name>A0A380WTT8_9FIRM</name>
<evidence type="ECO:0000313" key="2">
    <source>
        <dbReference type="EMBL" id="SUU92467.1"/>
    </source>
</evidence>
<dbReference type="GO" id="GO:0005524">
    <property type="term" value="F:ATP binding"/>
    <property type="evidence" value="ECO:0007669"/>
    <property type="project" value="UniProtKB-KW"/>
</dbReference>
<dbReference type="SUPFAM" id="SSF52540">
    <property type="entry name" value="P-loop containing nucleoside triphosphate hydrolases"/>
    <property type="match status" value="1"/>
</dbReference>
<reference evidence="2 3" key="1">
    <citation type="submission" date="2018-06" db="EMBL/GenBank/DDBJ databases">
        <authorList>
            <consortium name="Pathogen Informatics"/>
            <person name="Doyle S."/>
        </authorList>
    </citation>
    <scope>NUCLEOTIDE SEQUENCE [LARGE SCALE GENOMIC DNA]</scope>
    <source>
        <strain evidence="2 3">NCTC9810</strain>
    </source>
</reference>
<feature type="transmembrane region" description="Helical" evidence="1">
    <location>
        <begin position="20"/>
        <end position="40"/>
    </location>
</feature>
<dbReference type="Gene3D" id="3.40.50.300">
    <property type="entry name" value="P-loop containing nucleotide triphosphate hydrolases"/>
    <property type="match status" value="1"/>
</dbReference>
<accession>A0A380WTT8</accession>
<keyword evidence="1" id="KW-1133">Transmembrane helix</keyword>
<evidence type="ECO:0000256" key="1">
    <source>
        <dbReference type="SAM" id="Phobius"/>
    </source>
</evidence>
<keyword evidence="1" id="KW-0472">Membrane</keyword>
<keyword evidence="1" id="KW-0812">Transmembrane</keyword>
<dbReference type="EMBL" id="UFTA01000002">
    <property type="protein sequence ID" value="SUU92467.1"/>
    <property type="molecule type" value="Genomic_DNA"/>
</dbReference>
<dbReference type="AlphaFoldDB" id="A0A380WTT8"/>
<sequence length="180" mass="20761">MMLFGMTWIIHGNNYNNLTMNFKVQLASLIYLCMIYNTLFKKYYSSITKHWDNEFVKSNSKVFTLNLRAKAISLIRDVHIFYWLISNLQNGNIRLSKFYILFAGLFSFVIIVDNLADGKENYLTTVFDNNGVSTSGGLGQKLALARSMQHKGKFIIMDEPTSAIDPRSEQEIFENMLKIT</sequence>
<feature type="transmembrane region" description="Helical" evidence="1">
    <location>
        <begin position="98"/>
        <end position="116"/>
    </location>
</feature>
<dbReference type="InterPro" id="IPR027417">
    <property type="entry name" value="P-loop_NTPase"/>
</dbReference>